<evidence type="ECO:0000256" key="6">
    <source>
        <dbReference type="ARBA" id="ARBA00022989"/>
    </source>
</evidence>
<name>A0AAV5QYH5_PICKL</name>
<dbReference type="GO" id="GO:0006895">
    <property type="term" value="P:Golgi to endosome transport"/>
    <property type="evidence" value="ECO:0007669"/>
    <property type="project" value="TreeGrafter"/>
</dbReference>
<comment type="caution">
    <text evidence="13">The sequence shown here is derived from an EMBL/GenBank/DDBJ whole genome shotgun (WGS) entry which is preliminary data.</text>
</comment>
<evidence type="ECO:0000313" key="14">
    <source>
        <dbReference type="Proteomes" id="UP001378960"/>
    </source>
</evidence>
<feature type="chain" id="PRO_5043663593" evidence="11">
    <location>
        <begin position="23"/>
        <end position="1560"/>
    </location>
</feature>
<dbReference type="InterPro" id="IPR031778">
    <property type="entry name" value="Sortilin_N"/>
</dbReference>
<dbReference type="SUPFAM" id="SSF110296">
    <property type="entry name" value="Oligoxyloglucan reducing end-specific cellobiohydrolase"/>
    <property type="match status" value="2"/>
</dbReference>
<dbReference type="SUPFAM" id="SSF50939">
    <property type="entry name" value="Sialidases"/>
    <property type="match status" value="1"/>
</dbReference>
<evidence type="ECO:0000256" key="9">
    <source>
        <dbReference type="SAM" id="MobiDB-lite"/>
    </source>
</evidence>
<evidence type="ECO:0000313" key="13">
    <source>
        <dbReference type="EMBL" id="GMM44000.1"/>
    </source>
</evidence>
<feature type="domain" description="VPS10" evidence="12">
    <location>
        <begin position="47"/>
        <end position="701"/>
    </location>
</feature>
<comment type="subcellular location">
    <subcellularLocation>
        <location evidence="1">Membrane</location>
    </subcellularLocation>
</comment>
<dbReference type="GO" id="GO:0016020">
    <property type="term" value="C:membrane"/>
    <property type="evidence" value="ECO:0007669"/>
    <property type="project" value="UniProtKB-SubCell"/>
</dbReference>
<feature type="domain" description="VPS10" evidence="12">
    <location>
        <begin position="736"/>
        <end position="1369"/>
    </location>
</feature>
<dbReference type="Gene3D" id="2.130.10.10">
    <property type="entry name" value="YVTN repeat-like/Quinoprotein amine dehydrogenase"/>
    <property type="match status" value="1"/>
</dbReference>
<evidence type="ECO:0000256" key="1">
    <source>
        <dbReference type="ARBA" id="ARBA00004370"/>
    </source>
</evidence>
<organism evidence="13 14">
    <name type="scientific">Pichia kluyveri</name>
    <name type="common">Yeast</name>
    <dbReference type="NCBI Taxonomy" id="36015"/>
    <lineage>
        <taxon>Eukaryota</taxon>
        <taxon>Fungi</taxon>
        <taxon>Dikarya</taxon>
        <taxon>Ascomycota</taxon>
        <taxon>Saccharomycotina</taxon>
        <taxon>Pichiomycetes</taxon>
        <taxon>Pichiales</taxon>
        <taxon>Pichiaceae</taxon>
        <taxon>Pichia</taxon>
    </lineage>
</organism>
<dbReference type="SMART" id="SM00602">
    <property type="entry name" value="VPS10"/>
    <property type="match status" value="2"/>
</dbReference>
<keyword evidence="3 10" id="KW-0812">Transmembrane</keyword>
<keyword evidence="13" id="KW-0675">Receptor</keyword>
<keyword evidence="8" id="KW-0325">Glycoprotein</keyword>
<evidence type="ECO:0000256" key="11">
    <source>
        <dbReference type="SAM" id="SignalP"/>
    </source>
</evidence>
<evidence type="ECO:0000256" key="8">
    <source>
        <dbReference type="ARBA" id="ARBA00023180"/>
    </source>
</evidence>
<keyword evidence="7 10" id="KW-0472">Membrane</keyword>
<evidence type="ECO:0000256" key="10">
    <source>
        <dbReference type="SAM" id="Phobius"/>
    </source>
</evidence>
<dbReference type="GO" id="GO:0006623">
    <property type="term" value="P:protein targeting to vacuole"/>
    <property type="evidence" value="ECO:0007669"/>
    <property type="project" value="TreeGrafter"/>
</dbReference>
<dbReference type="Pfam" id="PF15901">
    <property type="entry name" value="Sortilin_C"/>
    <property type="match status" value="2"/>
</dbReference>
<dbReference type="Gene3D" id="2.10.70.80">
    <property type="match status" value="2"/>
</dbReference>
<feature type="transmembrane region" description="Helical" evidence="10">
    <location>
        <begin position="1374"/>
        <end position="1398"/>
    </location>
</feature>
<dbReference type="InterPro" id="IPR031777">
    <property type="entry name" value="Sortilin_C"/>
</dbReference>
<dbReference type="Gene3D" id="3.30.60.270">
    <property type="match status" value="1"/>
</dbReference>
<dbReference type="PANTHER" id="PTHR12106">
    <property type="entry name" value="SORTILIN RELATED"/>
    <property type="match status" value="1"/>
</dbReference>
<dbReference type="Pfam" id="PF15902">
    <property type="entry name" value="Sortilin-Vps10"/>
    <property type="match status" value="2"/>
</dbReference>
<evidence type="ECO:0000256" key="2">
    <source>
        <dbReference type="ARBA" id="ARBA00008251"/>
    </source>
</evidence>
<dbReference type="InterPro" id="IPR015943">
    <property type="entry name" value="WD40/YVTN_repeat-like_dom_sf"/>
</dbReference>
<dbReference type="EMBL" id="BTGB01000001">
    <property type="protein sequence ID" value="GMM44000.1"/>
    <property type="molecule type" value="Genomic_DNA"/>
</dbReference>
<dbReference type="InterPro" id="IPR006581">
    <property type="entry name" value="VPS10"/>
</dbReference>
<evidence type="ECO:0000256" key="4">
    <source>
        <dbReference type="ARBA" id="ARBA00022729"/>
    </source>
</evidence>
<protein>
    <submittedName>
        <fullName evidence="13">Type I sorting receptor</fullName>
    </submittedName>
</protein>
<evidence type="ECO:0000256" key="5">
    <source>
        <dbReference type="ARBA" id="ARBA00022737"/>
    </source>
</evidence>
<dbReference type="GO" id="GO:0006896">
    <property type="term" value="P:Golgi to vacuole transport"/>
    <property type="evidence" value="ECO:0007669"/>
    <property type="project" value="TreeGrafter"/>
</dbReference>
<proteinExistence type="inferred from homology"/>
<evidence type="ECO:0000256" key="3">
    <source>
        <dbReference type="ARBA" id="ARBA00022692"/>
    </source>
</evidence>
<reference evidence="13 14" key="1">
    <citation type="journal article" date="2023" name="Elife">
        <title>Identification of key yeast species and microbe-microbe interactions impacting larval growth of Drosophila in the wild.</title>
        <authorList>
            <person name="Mure A."/>
            <person name="Sugiura Y."/>
            <person name="Maeda R."/>
            <person name="Honda K."/>
            <person name="Sakurai N."/>
            <person name="Takahashi Y."/>
            <person name="Watada M."/>
            <person name="Katoh T."/>
            <person name="Gotoh A."/>
            <person name="Gotoh Y."/>
            <person name="Taniguchi I."/>
            <person name="Nakamura K."/>
            <person name="Hayashi T."/>
            <person name="Katayama T."/>
            <person name="Uemura T."/>
            <person name="Hattori Y."/>
        </authorList>
    </citation>
    <scope>NUCLEOTIDE SEQUENCE [LARGE SCALE GENOMIC DNA]</scope>
    <source>
        <strain evidence="13 14">PK-24</strain>
    </source>
</reference>
<comment type="similarity">
    <text evidence="2">Belongs to the VPS10-related sortilin family.</text>
</comment>
<gene>
    <name evidence="13" type="ORF">DAPK24_005750</name>
</gene>
<dbReference type="GO" id="GO:0005794">
    <property type="term" value="C:Golgi apparatus"/>
    <property type="evidence" value="ECO:0007669"/>
    <property type="project" value="TreeGrafter"/>
</dbReference>
<sequence>MRILQLVSTFICLICWIVPALTADITPPKITISKFPFIHNILQFNDSNTVMLRSSSSIYLSKNNGADWEQLPFKDDSGNDLDIVLLQEFQDFKTFAVVFTVTGRTFYTTDSGSNWNHFDVDITTSDTKNVVVSASAQINFANTNYWLFEYEIIDTENHHLFQKTFYSTDNLKSNLVEMPLPNTGNCNFLKSNPYFKNAKDETIICITHQKNYFGAINSDQLISTDDFFKSHKELSISSMGGNAHILSTKVVNSFITVIVTTNSRMRHSVLLYTSIDGIHFEKAKLDGQEGNSRGYMFSILDSPQNNLYISVYNHKSKSPSLNVEASSSVYKSDSNGVYFKKLFDDVFSNLFGMSLISKVETLDGVWIASHNVVYNNMQLPDSKSMITLDDGKNWQYLNITDSPNCLNDDDCSLHIAWVTQRRGDGLLSTGSTPGILLGVGNVGKYLDHSVDNLKTFLSRDGGVTWKKINDKPTVFAFGDIGNILVTADVDLEYFLTGKLEHATDSFSYSLDQGESWNEFKLDDHFIPLFFVNNIDNTDKVFILNGIWKENPDQPEQNSILYTIDFSETYDRTCSDNDMEEWLARVNPVTNEQSCIFGHSEKFSRRKANADCFVNRNFRDIEVIETPCACTKEDEECNFGFNLDENKECQPDLNVLQTYCIDDPNLKEMKLSKTIIPEGNICQGGFKPPVDDYVLKCKDIDLSDDSKVSIEFNSFGENILYYQYLEQNATSSELQDETLIVLTASRKAYISFDSLSFNLLADENFIYIFTNPYFPDSFYLISDSGEIFTSTNRGKLIKEAKLPHVSKGYSSYSMNFDKSSRDTYILVSNVDCDSANNCKSYASVTEDNGETFNDLISDVVNCVFAESIFNAELSSEVNPLQIICSQKVPDQPYYRLISSSDSFNSEPIVHFEKIIGFAMTGDQYLVVATLNDNNDDQSLIAYVTVDGQNYAEMKFPAETNLNAQTAYTILDVNSNELFLHLTVNDSPNHEYGSLLKANYNGTLLTTLSDFVNRNREAFVDFEYSQNLEGLIITNVLINPIEKDDKKLVSHISHNDGATWSLLPPPSKDSNGNNINCKGCSLHLHSFTERLDPMRDSFSSGSAVGLMFGLGNVGTSLLPIEDENLSLFFTKDAGITWVEIAKGNYIWEFGDHGSILVIVETHKQTNKFKYSLDYGNSWVEKQFTADDTTYLVEDIATVPSDDSLKFILITKDNKNLNNIFTLDFTAIYPRQCNLPSEKEKILDSDFEFFTPKHPNLKDSCLFGHEKSYLRKKADSKCFVGKSPIQLGSVIVNNCKCTREDYECDYNYQLAIDGTCKLVKGLTPSNPIEVCSKENVDEWWEPTGYRKLALSTCEDGLLLDKIDRHPCPGSKSEHSKLTGWVMFWVIFIPFLIFAVTLVLVYERGIRRNGGFTRLGEIHLDDGDNLQLVEENQIDKFVNHIVRFGVFSFHMLAKGWFVTSNMFSTILDRNTGSEYQNTGSIGAFFNDMVDDDHSLFGDLNDDDAREIDDFLGNESDFNANRDDDFDDFATHDNVNTPSGYRDNTEDDEITDVDPSRFQLSDEEN</sequence>
<dbReference type="Proteomes" id="UP001378960">
    <property type="component" value="Unassembled WGS sequence"/>
</dbReference>
<evidence type="ECO:0000259" key="12">
    <source>
        <dbReference type="SMART" id="SM00602"/>
    </source>
</evidence>
<keyword evidence="4 11" id="KW-0732">Signal</keyword>
<dbReference type="InterPro" id="IPR036278">
    <property type="entry name" value="Sialidase_sf"/>
</dbReference>
<keyword evidence="5" id="KW-0677">Repeat</keyword>
<keyword evidence="14" id="KW-1185">Reference proteome</keyword>
<accession>A0AAV5QYH5</accession>
<feature type="signal peptide" evidence="11">
    <location>
        <begin position="1"/>
        <end position="22"/>
    </location>
</feature>
<dbReference type="GO" id="GO:0005829">
    <property type="term" value="C:cytosol"/>
    <property type="evidence" value="ECO:0007669"/>
    <property type="project" value="GOC"/>
</dbReference>
<dbReference type="PANTHER" id="PTHR12106:SF27">
    <property type="entry name" value="SORTILIN-RELATED RECEPTOR"/>
    <property type="match status" value="1"/>
</dbReference>
<evidence type="ECO:0000256" key="7">
    <source>
        <dbReference type="ARBA" id="ARBA00023136"/>
    </source>
</evidence>
<feature type="region of interest" description="Disordered" evidence="9">
    <location>
        <begin position="1518"/>
        <end position="1560"/>
    </location>
</feature>
<keyword evidence="6 10" id="KW-1133">Transmembrane helix</keyword>
<dbReference type="InterPro" id="IPR050310">
    <property type="entry name" value="VPS10-sortilin"/>
</dbReference>
<dbReference type="FunFam" id="3.30.60.270:FF:000005">
    <property type="entry name" value="Sortilin"/>
    <property type="match status" value="1"/>
</dbReference>